<gene>
    <name evidence="1" type="ordered locus">CSE_02640</name>
</gene>
<name>A0A7U6JFP1_CALEA</name>
<dbReference type="AlphaFoldDB" id="A0A7U6JFP1"/>
<protein>
    <submittedName>
        <fullName evidence="1">Uncharacterized protein</fullName>
    </submittedName>
</protein>
<keyword evidence="2" id="KW-1185">Reference proteome</keyword>
<sequence length="42" mass="4790">MFYSITTGVDVPIFQNVVFFKCGKSQIAFQKLLVRVSRIPPN</sequence>
<proteinExistence type="predicted"/>
<evidence type="ECO:0000313" key="2">
    <source>
        <dbReference type="Proteomes" id="UP000004793"/>
    </source>
</evidence>
<reference evidence="1 2" key="1">
    <citation type="submission" date="2011-01" db="EMBL/GenBank/DDBJ databases">
        <title>Whole genome sequence of Caldisericum exile AZM16c01.</title>
        <authorList>
            <person name="Narita-Yamada S."/>
            <person name="Kawakoshi A."/>
            <person name="Nakamura S."/>
            <person name="Sasagawa M."/>
            <person name="Fukada J."/>
            <person name="Sekine M."/>
            <person name="Kato Y."/>
            <person name="Fukai R."/>
            <person name="Sasaki K."/>
            <person name="Hanamaki A."/>
            <person name="Narita H."/>
            <person name="Konno Y."/>
            <person name="Mori K."/>
            <person name="Yamazaki S."/>
            <person name="Suzuki K."/>
            <person name="Fujita N."/>
        </authorList>
    </citation>
    <scope>NUCLEOTIDE SEQUENCE [LARGE SCALE GENOMIC DNA]</scope>
    <source>
        <strain evidence="2">DSM 21853 / NBRC 104410 / AZM16c01</strain>
    </source>
</reference>
<dbReference type="KEGG" id="cex:CSE_02640"/>
<dbReference type="Proteomes" id="UP000004793">
    <property type="component" value="Chromosome"/>
</dbReference>
<dbReference type="EMBL" id="AP012051">
    <property type="protein sequence ID" value="BAL80390.1"/>
    <property type="molecule type" value="Genomic_DNA"/>
</dbReference>
<organism evidence="1 2">
    <name type="scientific">Caldisericum exile (strain DSM 21853 / NBRC 104410 / AZM16c01)</name>
    <dbReference type="NCBI Taxonomy" id="511051"/>
    <lineage>
        <taxon>Bacteria</taxon>
        <taxon>Pseudomonadati</taxon>
        <taxon>Caldisericota/Cryosericota group</taxon>
        <taxon>Caldisericota</taxon>
        <taxon>Caldisericia</taxon>
        <taxon>Caldisericales</taxon>
        <taxon>Caldisericaceae</taxon>
        <taxon>Caldisericum</taxon>
    </lineage>
</organism>
<evidence type="ECO:0000313" key="1">
    <source>
        <dbReference type="EMBL" id="BAL80390.1"/>
    </source>
</evidence>
<accession>A0A7U6JFP1</accession>